<dbReference type="Gene3D" id="2.150.10.10">
    <property type="entry name" value="Serralysin-like metalloprotease, C-terminal"/>
    <property type="match status" value="1"/>
</dbReference>
<dbReference type="Proteomes" id="UP000034103">
    <property type="component" value="Chromosome"/>
</dbReference>
<dbReference type="PATRIC" id="fig|1641812.3.peg.361"/>
<keyword evidence="1" id="KW-0378">Hydrolase</keyword>
<dbReference type="PRINTS" id="PR00313">
    <property type="entry name" value="CABNDNGRPT"/>
</dbReference>
<accession>A0A0F6RJK9</accession>
<dbReference type="EMBL" id="CP011304">
    <property type="protein sequence ID" value="AKE62708.1"/>
    <property type="molecule type" value="Genomic_DNA"/>
</dbReference>
<evidence type="ECO:0000313" key="1">
    <source>
        <dbReference type="EMBL" id="AKE62708.1"/>
    </source>
</evidence>
<reference evidence="1 2" key="1">
    <citation type="journal article" date="2015" name="Genome Announc.">
        <title>Complete Genome Sequence of Microcystis aeruginosa NIES-2549, a Bloom-Forming Cyanobacterium from Lake Kasumigaura, Japan.</title>
        <authorList>
            <person name="Yamaguchi H."/>
            <person name="Suzuki S."/>
            <person name="Tanabe Y."/>
            <person name="Osana Y."/>
            <person name="Shimura Y."/>
            <person name="Ishida K."/>
            <person name="Kawachi M."/>
        </authorList>
    </citation>
    <scope>NUCLEOTIDE SEQUENCE [LARGE SCALE GENOMIC DNA]</scope>
    <source>
        <strain evidence="1 2">NIES-2549</strain>
    </source>
</reference>
<proteinExistence type="predicted"/>
<dbReference type="AlphaFoldDB" id="A0A0F6RJK9"/>
<dbReference type="EC" id="3.1.3.1" evidence="1"/>
<protein>
    <submittedName>
        <fullName evidence="1">Alkaline phosphatase</fullName>
        <ecNumber evidence="1">3.1.3.1</ecNumber>
    </submittedName>
</protein>
<dbReference type="InterPro" id="IPR011049">
    <property type="entry name" value="Serralysin-like_metalloprot_C"/>
</dbReference>
<sequence>MTSLTWEETVLVFANSAAAQQTYPLLAAPGAATDATRRQYVLEVFNNAYGLEEADLNVDEINYWVEWLSLTNPDGTPADSDGNGIPNILDFPIVLNQYQPAAIQQALLNRAEVALDFAAQFQLEGISNFTEEDYNTSWSILETVTAEEASVTAAKAANLVAAAEAGGAGNSEALTAGQDDFTANLFLAAPVNNFGQVNQTLNSGDKLTGSGTNPTLTVLWTGGAESVLPIFTDVETLNVTNTGPVGNLLTILGASVTGLKNVNVADSVSSIVGGFIFSSDFSLTNTQTAVETVSLSRTNADTIITIANAALAGDEDAVTLTLNQAGTVADNAQLTLNPVSGTDGYEQLAIATEGLASTVDLTAVGIEEVTITGDQDLTLTNALANTATKLDASEFEGDLSVISGTGTIDFTGGLGDDTFTVNGFTSADIVDGGEGTNTLEVTAANAEGITAENDNITNIQTLALISPGTAGATLRADLIGDEITTVELGGGTFGAYTIRFNAGNNTLTTLGNTGALDVQAEGTATTDALTLNIDGAEANNLTLTSLTLNNVDRPSEQLTINSTDAPAGHTIGAVTLPDTNGVNNAITITGNSTLTIGGAVTADEIDASGMTDGAALVMNGNSAIAISITGSEGDDRLVGSILRDSISGGGGNNNITGGLGTDQLTGGGGIDTFVQGTADSAARSAISGAAADTFTANGTITFAPVGTSAVPNVDIIRGFVGGANGDILDLNFAAAAVTGIGVANNNLAANTNYFLSGNFTLGTGVFTITSDGGGADTLIIQGNGGANFFGGANASSIVLLGLNSNNLVAANII</sequence>
<organism evidence="1 2">
    <name type="scientific">Microcystis aeruginosa NIES-2549</name>
    <dbReference type="NCBI Taxonomy" id="1641812"/>
    <lineage>
        <taxon>Bacteria</taxon>
        <taxon>Bacillati</taxon>
        <taxon>Cyanobacteriota</taxon>
        <taxon>Cyanophyceae</taxon>
        <taxon>Oscillatoriophycideae</taxon>
        <taxon>Chroococcales</taxon>
        <taxon>Microcystaceae</taxon>
        <taxon>Microcystis</taxon>
    </lineage>
</organism>
<dbReference type="SUPFAM" id="SSF51120">
    <property type="entry name" value="beta-Roll"/>
    <property type="match status" value="1"/>
</dbReference>
<evidence type="ECO:0000313" key="2">
    <source>
        <dbReference type="Proteomes" id="UP000034103"/>
    </source>
</evidence>
<dbReference type="GO" id="GO:0004035">
    <property type="term" value="F:alkaline phosphatase activity"/>
    <property type="evidence" value="ECO:0007669"/>
    <property type="project" value="UniProtKB-EC"/>
</dbReference>
<name>A0A0F6RJK9_MICAE</name>
<gene>
    <name evidence="1" type="ORF">MYAER_0346</name>
</gene>
<dbReference type="HOGENOM" id="CLU_014794_0_0_3"/>